<dbReference type="Proteomes" id="UP000260025">
    <property type="component" value="Unassembled WGS sequence"/>
</dbReference>
<feature type="chain" id="PRO_5017565965" description="Lipoprotein" evidence="1">
    <location>
        <begin position="27"/>
        <end position="240"/>
    </location>
</feature>
<name>A0A3E2VWM7_CLOIN</name>
<dbReference type="OrthoDB" id="1653388at2"/>
<dbReference type="AlphaFoldDB" id="A0A3E2VWM7"/>
<dbReference type="RefSeq" id="WP_117443272.1">
    <property type="nucleotide sequence ID" value="NZ_JAJFEN010000020.1"/>
</dbReference>
<proteinExistence type="predicted"/>
<feature type="signal peptide" evidence="1">
    <location>
        <begin position="1"/>
        <end position="26"/>
    </location>
</feature>
<keyword evidence="1" id="KW-0732">Signal</keyword>
<sequence length="240" mass="27200">MIKKMNRLLVLFILLAVICSGCSSQHTENKQISKPVEEVNEPYDAYAKIKSKEVMSIPNSAEIDGDPSDSNEIYSRVTDIAIVNIESIDGGDNINQNTSEYIYPFTYGKMKILAVYKGDLQVNATIGYTRMGGIIPFDKYYASLYPEQQSKIDRNMKDDKPEYVEMMFEDDIQIEAGKTYLVYLTSYPQYKIDDLPVYNIGGWEGGLREIQGNPKAKTGVKAYNNYTGQWDTLNEILPKS</sequence>
<evidence type="ECO:0000256" key="1">
    <source>
        <dbReference type="SAM" id="SignalP"/>
    </source>
</evidence>
<gene>
    <name evidence="2" type="ORF">DXA38_11190</name>
</gene>
<reference evidence="2 3" key="1">
    <citation type="submission" date="2018-08" db="EMBL/GenBank/DDBJ databases">
        <title>A genome reference for cultivated species of the human gut microbiota.</title>
        <authorList>
            <person name="Zou Y."/>
            <person name="Xue W."/>
            <person name="Luo G."/>
        </authorList>
    </citation>
    <scope>NUCLEOTIDE SEQUENCE [LARGE SCALE GENOMIC DNA]</scope>
    <source>
        <strain evidence="2 3">OF01-2LB</strain>
    </source>
</reference>
<protein>
    <recommendedName>
        <fullName evidence="4">Lipoprotein</fullName>
    </recommendedName>
</protein>
<evidence type="ECO:0000313" key="3">
    <source>
        <dbReference type="Proteomes" id="UP000260025"/>
    </source>
</evidence>
<dbReference type="EMBL" id="QVEV01000015">
    <property type="protein sequence ID" value="RGC15123.1"/>
    <property type="molecule type" value="Genomic_DNA"/>
</dbReference>
<evidence type="ECO:0000313" key="2">
    <source>
        <dbReference type="EMBL" id="RGC15123.1"/>
    </source>
</evidence>
<organism evidence="2 3">
    <name type="scientific">Clostridium innocuum</name>
    <dbReference type="NCBI Taxonomy" id="1522"/>
    <lineage>
        <taxon>Bacteria</taxon>
        <taxon>Bacillati</taxon>
        <taxon>Bacillota</taxon>
        <taxon>Clostridia</taxon>
        <taxon>Eubacteriales</taxon>
        <taxon>Clostridiaceae</taxon>
        <taxon>Clostridium</taxon>
    </lineage>
</organism>
<comment type="caution">
    <text evidence="2">The sequence shown here is derived from an EMBL/GenBank/DDBJ whole genome shotgun (WGS) entry which is preliminary data.</text>
</comment>
<evidence type="ECO:0008006" key="4">
    <source>
        <dbReference type="Google" id="ProtNLM"/>
    </source>
</evidence>
<accession>A0A3E2VWM7</accession>